<dbReference type="STRING" id="36022.A0A1V2KYV1"/>
<proteinExistence type="inferred from homology"/>
<dbReference type="AlphaFoldDB" id="A0A1V2KYV1"/>
<keyword evidence="2" id="KW-1133">Transmembrane helix</keyword>
<comment type="similarity">
    <text evidence="1">Belongs to the glycosyltransferase 32 family.</text>
</comment>
<gene>
    <name evidence="3" type="ORF">BON22_5402</name>
</gene>
<dbReference type="GO" id="GO:0000009">
    <property type="term" value="F:alpha-1,6-mannosyltransferase activity"/>
    <property type="evidence" value="ECO:0007669"/>
    <property type="project" value="InterPro"/>
</dbReference>
<evidence type="ECO:0000256" key="1">
    <source>
        <dbReference type="ARBA" id="ARBA00009003"/>
    </source>
</evidence>
<dbReference type="Pfam" id="PF04488">
    <property type="entry name" value="Gly_transf_sug"/>
    <property type="match status" value="1"/>
</dbReference>
<dbReference type="Proteomes" id="UP000189513">
    <property type="component" value="Unassembled WGS sequence"/>
</dbReference>
<keyword evidence="2" id="KW-0812">Transmembrane</keyword>
<keyword evidence="3" id="KW-0808">Transferase</keyword>
<feature type="transmembrane region" description="Helical" evidence="2">
    <location>
        <begin position="16"/>
        <end position="36"/>
    </location>
</feature>
<keyword evidence="4" id="KW-1185">Reference proteome</keyword>
<dbReference type="OMA" id="TIERNIM"/>
<evidence type="ECO:0000256" key="2">
    <source>
        <dbReference type="SAM" id="Phobius"/>
    </source>
</evidence>
<organism evidence="3 4">
    <name type="scientific">Cyberlindnera fabianii</name>
    <name type="common">Yeast</name>
    <name type="synonym">Hansenula fabianii</name>
    <dbReference type="NCBI Taxonomy" id="36022"/>
    <lineage>
        <taxon>Eukaryota</taxon>
        <taxon>Fungi</taxon>
        <taxon>Dikarya</taxon>
        <taxon>Ascomycota</taxon>
        <taxon>Saccharomycotina</taxon>
        <taxon>Saccharomycetes</taxon>
        <taxon>Phaffomycetales</taxon>
        <taxon>Phaffomycetaceae</taxon>
        <taxon>Cyberlindnera</taxon>
    </lineage>
</organism>
<dbReference type="Gene3D" id="3.90.550.20">
    <property type="match status" value="1"/>
</dbReference>
<name>A0A1V2KYV1_CYBFA</name>
<dbReference type="EMBL" id="MPUK01000017">
    <property type="protein sequence ID" value="ONH64818.1"/>
    <property type="molecule type" value="Genomic_DNA"/>
</dbReference>
<dbReference type="VEuPathDB" id="FungiDB:BON22_5402"/>
<sequence length="403" mass="45661">MDQILETVRTWCVKRLRWLVASVVIVAASVQLLVLYEVDTEAVASAVRSNLPSVLGLASGGGGKNPMATSVVADDIGSLVKMPLYERLLTVFPYDKEHTIERNIMQTAKVADFTNREVDIWRSNAEIGFNYTMYDDETALELLLREFALVFPEIIEAYNSFPRVILRVDFFRYASVFLRGGVYSDTDTLLVKPIDDWISYNETVLGVPNNVRAVVGIESECDCQDWQNVYSRRVQFCQWTLQASKHHPLYARLLANIVEMMTTNYDADNRTLTIGEKKYEFSAGQQSYYDGIMQLTGPGAYTTAVFDYLNSLQDVTQINPNDQDAIFASLRHPDPDVKLHSNREDQWNKFGWENVTKIQEPVLVDDVLILPEKYFNGKKEDASCLIEHGFHGSWKSSLSGVTG</sequence>
<reference evidence="4" key="1">
    <citation type="journal article" date="2017" name="Genome Announc.">
        <title>Genome sequences of Cyberlindnera fabianii 65, Pichia kudriavzevii 129, and Saccharomyces cerevisiae 131 isolated from fermented masau fruits in Zimbabwe.</title>
        <authorList>
            <person name="van Rijswijck I.M.H."/>
            <person name="Derks M.F.L."/>
            <person name="Abee T."/>
            <person name="de Ridder D."/>
            <person name="Smid E.J."/>
        </authorList>
    </citation>
    <scope>NUCLEOTIDE SEQUENCE [LARGE SCALE GENOMIC DNA]</scope>
    <source>
        <strain evidence="4">65</strain>
    </source>
</reference>
<evidence type="ECO:0000313" key="3">
    <source>
        <dbReference type="EMBL" id="ONH64818.1"/>
    </source>
</evidence>
<evidence type="ECO:0000313" key="4">
    <source>
        <dbReference type="Proteomes" id="UP000189513"/>
    </source>
</evidence>
<dbReference type="GO" id="GO:0006487">
    <property type="term" value="P:protein N-linked glycosylation"/>
    <property type="evidence" value="ECO:0007669"/>
    <property type="project" value="TreeGrafter"/>
</dbReference>
<dbReference type="InterPro" id="IPR029044">
    <property type="entry name" value="Nucleotide-diphossugar_trans"/>
</dbReference>
<dbReference type="PANTHER" id="PTHR31834:SF1">
    <property type="entry name" value="INITIATION-SPECIFIC ALPHA-1,6-MANNOSYLTRANSFERASE"/>
    <property type="match status" value="1"/>
</dbReference>
<dbReference type="PANTHER" id="PTHR31834">
    <property type="entry name" value="INITIATION-SPECIFIC ALPHA-1,6-MANNOSYLTRANSFERASE"/>
    <property type="match status" value="1"/>
</dbReference>
<dbReference type="SUPFAM" id="SSF53448">
    <property type="entry name" value="Nucleotide-diphospho-sugar transferases"/>
    <property type="match status" value="1"/>
</dbReference>
<keyword evidence="2" id="KW-0472">Membrane</keyword>
<comment type="caution">
    <text evidence="3">The sequence shown here is derived from an EMBL/GenBank/DDBJ whole genome shotgun (WGS) entry which is preliminary data.</text>
</comment>
<dbReference type="InterPro" id="IPR007577">
    <property type="entry name" value="GlycoTrfase_DXD_sugar-bd_CS"/>
</dbReference>
<accession>A0A1V2KYV1</accession>
<dbReference type="InterPro" id="IPR039367">
    <property type="entry name" value="Och1-like"/>
</dbReference>
<dbReference type="GO" id="GO:0000136">
    <property type="term" value="C:mannan polymerase complex"/>
    <property type="evidence" value="ECO:0007669"/>
    <property type="project" value="TreeGrafter"/>
</dbReference>
<keyword evidence="3" id="KW-0328">Glycosyltransferase</keyword>
<protein>
    <submittedName>
        <fullName evidence="3">Initiation-specific alpha-1,6-mannosyltransferase</fullName>
    </submittedName>
</protein>